<dbReference type="Pfam" id="PF04102">
    <property type="entry name" value="SlyX"/>
    <property type="match status" value="1"/>
</dbReference>
<evidence type="ECO:0000313" key="3">
    <source>
        <dbReference type="Proteomes" id="UP001214250"/>
    </source>
</evidence>
<evidence type="ECO:0000256" key="1">
    <source>
        <dbReference type="SAM" id="Coils"/>
    </source>
</evidence>
<accession>A0ABY7VVS6</accession>
<proteinExistence type="predicted"/>
<organism evidence="2 3">
    <name type="scientific">Lentisphaera profundi</name>
    <dbReference type="NCBI Taxonomy" id="1658616"/>
    <lineage>
        <taxon>Bacteria</taxon>
        <taxon>Pseudomonadati</taxon>
        <taxon>Lentisphaerota</taxon>
        <taxon>Lentisphaeria</taxon>
        <taxon>Lentisphaerales</taxon>
        <taxon>Lentisphaeraceae</taxon>
        <taxon>Lentisphaera</taxon>
    </lineage>
</organism>
<keyword evidence="1" id="KW-0175">Coiled coil</keyword>
<keyword evidence="3" id="KW-1185">Reference proteome</keyword>
<reference evidence="2 3" key="1">
    <citation type="submission" date="2023-02" db="EMBL/GenBank/DDBJ databases">
        <title>Genome sequence of Lentisphaera profundi SAORIC-696.</title>
        <authorList>
            <person name="Kim e."/>
            <person name="Cho J.-C."/>
            <person name="Choi A."/>
            <person name="Kang I."/>
        </authorList>
    </citation>
    <scope>NUCLEOTIDE SEQUENCE [LARGE SCALE GENOMIC DNA]</scope>
    <source>
        <strain evidence="2 3">SAORIC-696</strain>
    </source>
</reference>
<evidence type="ECO:0000313" key="2">
    <source>
        <dbReference type="EMBL" id="WDE97388.1"/>
    </source>
</evidence>
<gene>
    <name evidence="2" type="ORF">PQO03_05410</name>
</gene>
<dbReference type="InterPro" id="IPR007236">
    <property type="entry name" value="SlyX"/>
</dbReference>
<protein>
    <submittedName>
        <fullName evidence="2">SlyX family protein</fullName>
    </submittedName>
</protein>
<dbReference type="RefSeq" id="WP_274151739.1">
    <property type="nucleotide sequence ID" value="NZ_CP117811.1"/>
</dbReference>
<sequence>MNTIDPELNQRLIRLETLSSMQDDLIETLNEVITNQQMEIQEIQHELKLMKDNVEQDPIDMNQRPPHY</sequence>
<feature type="coiled-coil region" evidence="1">
    <location>
        <begin position="26"/>
        <end position="53"/>
    </location>
</feature>
<name>A0ABY7VVS6_9BACT</name>
<dbReference type="EMBL" id="CP117811">
    <property type="protein sequence ID" value="WDE97388.1"/>
    <property type="molecule type" value="Genomic_DNA"/>
</dbReference>
<dbReference type="Gene3D" id="1.20.5.300">
    <property type="match status" value="1"/>
</dbReference>
<dbReference type="Proteomes" id="UP001214250">
    <property type="component" value="Chromosome 1"/>
</dbReference>